<protein>
    <submittedName>
        <fullName evidence="6">Diguanylate cyclase/phosphodiesterase (GGDEF &amp; EAL domains) with PAS/PAC sensor(S)</fullName>
    </submittedName>
</protein>
<dbReference type="Pfam" id="PF13426">
    <property type="entry name" value="PAS_9"/>
    <property type="match status" value="2"/>
</dbReference>
<dbReference type="EMBL" id="CP003380">
    <property type="protein sequence ID" value="AFJ01624.1"/>
    <property type="molecule type" value="Genomic_DNA"/>
</dbReference>
<dbReference type="Gene3D" id="3.30.70.270">
    <property type="match status" value="1"/>
</dbReference>
<dbReference type="InterPro" id="IPR000014">
    <property type="entry name" value="PAS"/>
</dbReference>
<dbReference type="PROSITE" id="PS50885">
    <property type="entry name" value="HAMP"/>
    <property type="match status" value="1"/>
</dbReference>
<dbReference type="InterPro" id="IPR043128">
    <property type="entry name" value="Rev_trsase/Diguanyl_cyclase"/>
</dbReference>
<dbReference type="eggNOG" id="COG5001">
    <property type="taxonomic scope" value="Bacteria"/>
</dbReference>
<evidence type="ECO:0000259" key="3">
    <source>
        <dbReference type="PROSITE" id="PS50883"/>
    </source>
</evidence>
<dbReference type="FunFam" id="3.30.70.270:FF:000001">
    <property type="entry name" value="Diguanylate cyclase domain protein"/>
    <property type="match status" value="1"/>
</dbReference>
<feature type="transmembrane region" description="Helical" evidence="2">
    <location>
        <begin position="12"/>
        <end position="31"/>
    </location>
</feature>
<dbReference type="Pfam" id="PF00563">
    <property type="entry name" value="EAL"/>
    <property type="match status" value="1"/>
</dbReference>
<keyword evidence="2" id="KW-1133">Transmembrane helix</keyword>
<dbReference type="InterPro" id="IPR003660">
    <property type="entry name" value="HAMP_dom"/>
</dbReference>
<accession>I1YFD1</accession>
<dbReference type="CDD" id="cd01949">
    <property type="entry name" value="GGDEF"/>
    <property type="match status" value="1"/>
</dbReference>
<dbReference type="PANTHER" id="PTHR44757:SF2">
    <property type="entry name" value="BIOFILM ARCHITECTURE MAINTENANCE PROTEIN MBAA"/>
    <property type="match status" value="1"/>
</dbReference>
<dbReference type="GO" id="GO:0003824">
    <property type="term" value="F:catalytic activity"/>
    <property type="evidence" value="ECO:0007669"/>
    <property type="project" value="UniProtKB-ARBA"/>
</dbReference>
<dbReference type="InterPro" id="IPR001633">
    <property type="entry name" value="EAL_dom"/>
</dbReference>
<dbReference type="InterPro" id="IPR029787">
    <property type="entry name" value="Nucleotide_cyclase"/>
</dbReference>
<evidence type="ECO:0000259" key="4">
    <source>
        <dbReference type="PROSITE" id="PS50885"/>
    </source>
</evidence>
<reference evidence="6 7" key="1">
    <citation type="journal article" date="2012" name="J. Bacteriol.">
        <title>Complete genome sequences of Methylophaga sp. strain JAM1 and Methylophaga sp. strain JAM7.</title>
        <authorList>
            <person name="Villeneuve C."/>
            <person name="Martineau C."/>
            <person name="Mauffrey F."/>
            <person name="Villemur R."/>
        </authorList>
    </citation>
    <scope>NUCLEOTIDE SEQUENCE [LARGE SCALE GENOMIC DNA]</scope>
    <source>
        <strain evidence="6 7">JAM7</strain>
    </source>
</reference>
<dbReference type="STRING" id="754477.Q7C_449"/>
<dbReference type="InterPro" id="IPR035919">
    <property type="entry name" value="EAL_sf"/>
</dbReference>
<organism evidence="6 7">
    <name type="scientific">Methylophaga frappieri (strain ATCC BAA-2434 / DSM 25690 / JAM7)</name>
    <dbReference type="NCBI Taxonomy" id="754477"/>
    <lineage>
        <taxon>Bacteria</taxon>
        <taxon>Pseudomonadati</taxon>
        <taxon>Pseudomonadota</taxon>
        <taxon>Gammaproteobacteria</taxon>
        <taxon>Thiotrichales</taxon>
        <taxon>Piscirickettsiaceae</taxon>
        <taxon>Methylophaga</taxon>
    </lineage>
</organism>
<dbReference type="Gene3D" id="6.10.340.10">
    <property type="match status" value="1"/>
</dbReference>
<dbReference type="RefSeq" id="WP_014703074.1">
    <property type="nucleotide sequence ID" value="NC_017856.1"/>
</dbReference>
<dbReference type="KEGG" id="mec:Q7C_449"/>
<dbReference type="AlphaFoldDB" id="I1YFD1"/>
<dbReference type="InterPro" id="IPR052155">
    <property type="entry name" value="Biofilm_reg_signaling"/>
</dbReference>
<dbReference type="InterPro" id="IPR035965">
    <property type="entry name" value="PAS-like_dom_sf"/>
</dbReference>
<dbReference type="SUPFAM" id="SSF55073">
    <property type="entry name" value="Nucleotide cyclase"/>
    <property type="match status" value="1"/>
</dbReference>
<keyword evidence="2" id="KW-0812">Transmembrane</keyword>
<dbReference type="InterPro" id="IPR000160">
    <property type="entry name" value="GGDEF_dom"/>
</dbReference>
<evidence type="ECO:0000256" key="1">
    <source>
        <dbReference type="ARBA" id="ARBA00001946"/>
    </source>
</evidence>
<dbReference type="SMART" id="SM00091">
    <property type="entry name" value="PAS"/>
    <property type="match status" value="2"/>
</dbReference>
<evidence type="ECO:0000313" key="6">
    <source>
        <dbReference type="EMBL" id="AFJ01624.1"/>
    </source>
</evidence>
<dbReference type="Gene3D" id="3.30.450.20">
    <property type="entry name" value="PAS domain"/>
    <property type="match status" value="2"/>
</dbReference>
<dbReference type="Pfam" id="PF00672">
    <property type="entry name" value="HAMP"/>
    <property type="match status" value="1"/>
</dbReference>
<dbReference type="SMART" id="SM00052">
    <property type="entry name" value="EAL"/>
    <property type="match status" value="1"/>
</dbReference>
<dbReference type="Proteomes" id="UP000009145">
    <property type="component" value="Chromosome"/>
</dbReference>
<feature type="transmembrane region" description="Helical" evidence="2">
    <location>
        <begin position="215"/>
        <end position="234"/>
    </location>
</feature>
<proteinExistence type="predicted"/>
<dbReference type="SUPFAM" id="SSF55785">
    <property type="entry name" value="PYP-like sensor domain (PAS domain)"/>
    <property type="match status" value="2"/>
</dbReference>
<dbReference type="NCBIfam" id="TIGR00254">
    <property type="entry name" value="GGDEF"/>
    <property type="match status" value="1"/>
</dbReference>
<dbReference type="CDD" id="cd01948">
    <property type="entry name" value="EAL"/>
    <property type="match status" value="1"/>
</dbReference>
<sequence length="978" mass="109798" precursor="true">MAKQRQIRQLLNYWVVATILMVLLMAGMALYNDAQYAANQQMLLEEVLPLQEAGRELTETATALIIRQQRSLYAAPLNEKAEAPDRRQLELQFETVWQSLLLLSGQLPIDQQVVLALQQQYQNFLHTDQQLFVLAIRRQQLTERLQKLSPESGAYQRIWEQLQANQQETAALLPASADGLTSLKAEIDALSALVTKFTDERLSVAADLMRGFRNWALIINGLFIAVMLGFVTLISRRIRQPIIELRQAMQSLTADNFQTRLPEQGDFSEFTDVARDFNRFAENTSQLITALDDARARLQSRDDYLTALLNSVPEAILTLNATGQIMTTNPAASNVFKTTETLLKGTRLQDFLSNSSQSLSEMMMNQEREREFSGIDAQGKLKTYWISLSRVESEKMAWVAVVSDISSWKQAKHDLQQITDELDAIFENALVGIALLRGHHLVRVNQKFETLFASNRAHLEAQNERVLHISDGAYARFVEQAYPTLEKGESFQTQIEMQRLNGQTFWCALSGQAVAGQGSDAAAGGSIWLFEDVSIQRQNEERLTRLAHEDSLTGLPNRGVFNDRLEHAIHKLQRKPGRLAVLFIDLDHFKHINDSLGHKAGDNLLCDVGRRIRSCVRESDTLARLGGDEFTVVLEDIDSAQFVGRVADKILAATTLPFMIDNIEVNISPSIGISLYPADGRDADILVRNADAAMYHAKNSGRNNYQFYSAEMNAEASNRLALETSLRHAVEHKEFYLELQPQIDLVSGEVSGAEALLRWHSEQWGQVSPAVFIPVLEDTGLIGTVGEWVLRQACQLFMMHRDQLPPDFIIAVNLSGRQFKGGRLLGYVRQLLNEIDMPASNLELEITESLLMDNTALAIETLRELSHLGVKLAIDDFGTGYSSLSYLKQFPLNVLKVDRTFISDITTDKDDAAIVGAILAMADSLGLSVVAEGVETAEQLALLKQKHCQRAQGFYFSKSLNIDDFMRYVREHQSTHKV</sequence>
<dbReference type="NCBIfam" id="TIGR00229">
    <property type="entry name" value="sensory_box"/>
    <property type="match status" value="1"/>
</dbReference>
<dbReference type="SUPFAM" id="SSF141868">
    <property type="entry name" value="EAL domain-like"/>
    <property type="match status" value="1"/>
</dbReference>
<dbReference type="PROSITE" id="PS50887">
    <property type="entry name" value="GGDEF"/>
    <property type="match status" value="1"/>
</dbReference>
<dbReference type="CDD" id="cd06225">
    <property type="entry name" value="HAMP"/>
    <property type="match status" value="1"/>
</dbReference>
<dbReference type="SMART" id="SM00304">
    <property type="entry name" value="HAMP"/>
    <property type="match status" value="1"/>
</dbReference>
<feature type="domain" description="HAMP" evidence="4">
    <location>
        <begin position="236"/>
        <end position="289"/>
    </location>
</feature>
<dbReference type="Gene3D" id="3.20.20.450">
    <property type="entry name" value="EAL domain"/>
    <property type="match status" value="1"/>
</dbReference>
<evidence type="ECO:0000256" key="2">
    <source>
        <dbReference type="SAM" id="Phobius"/>
    </source>
</evidence>
<gene>
    <name evidence="6" type="ordered locus">Q7C_449</name>
</gene>
<evidence type="ECO:0000259" key="5">
    <source>
        <dbReference type="PROSITE" id="PS50887"/>
    </source>
</evidence>
<evidence type="ECO:0000313" key="7">
    <source>
        <dbReference type="Proteomes" id="UP000009145"/>
    </source>
</evidence>
<dbReference type="PROSITE" id="PS50883">
    <property type="entry name" value="EAL"/>
    <property type="match status" value="1"/>
</dbReference>
<name>I1YFD1_METFJ</name>
<keyword evidence="2" id="KW-0472">Membrane</keyword>
<comment type="cofactor">
    <cofactor evidence="1">
        <name>Mg(2+)</name>
        <dbReference type="ChEBI" id="CHEBI:18420"/>
    </cofactor>
</comment>
<feature type="domain" description="EAL" evidence="3">
    <location>
        <begin position="719"/>
        <end position="973"/>
    </location>
</feature>
<dbReference type="PATRIC" id="fig|754477.3.peg.444"/>
<feature type="domain" description="GGDEF" evidence="5">
    <location>
        <begin position="577"/>
        <end position="710"/>
    </location>
</feature>
<dbReference type="Pfam" id="PF00990">
    <property type="entry name" value="GGDEF"/>
    <property type="match status" value="1"/>
</dbReference>
<dbReference type="SUPFAM" id="SSF158472">
    <property type="entry name" value="HAMP domain-like"/>
    <property type="match status" value="1"/>
</dbReference>
<dbReference type="SMART" id="SM00267">
    <property type="entry name" value="GGDEF"/>
    <property type="match status" value="1"/>
</dbReference>
<keyword evidence="7" id="KW-1185">Reference proteome</keyword>
<dbReference type="HOGENOM" id="CLU_000445_70_20_6"/>
<dbReference type="GO" id="GO:0007165">
    <property type="term" value="P:signal transduction"/>
    <property type="evidence" value="ECO:0007669"/>
    <property type="project" value="InterPro"/>
</dbReference>
<dbReference type="GO" id="GO:0016020">
    <property type="term" value="C:membrane"/>
    <property type="evidence" value="ECO:0007669"/>
    <property type="project" value="InterPro"/>
</dbReference>
<dbReference type="PANTHER" id="PTHR44757">
    <property type="entry name" value="DIGUANYLATE CYCLASE DGCP"/>
    <property type="match status" value="1"/>
</dbReference>